<dbReference type="PROSITE" id="PS00330">
    <property type="entry name" value="HEMOLYSIN_CALCIUM"/>
    <property type="match status" value="1"/>
</dbReference>
<dbReference type="GO" id="GO:0005509">
    <property type="term" value="F:calcium ion binding"/>
    <property type="evidence" value="ECO:0007669"/>
    <property type="project" value="InterPro"/>
</dbReference>
<dbReference type="SUPFAM" id="SSF51120">
    <property type="entry name" value="beta-Roll"/>
    <property type="match status" value="1"/>
</dbReference>
<organism evidence="6">
    <name type="scientific">Streptomyces sp. R41</name>
    <dbReference type="NCBI Taxonomy" id="3238632"/>
    <lineage>
        <taxon>Bacteria</taxon>
        <taxon>Bacillati</taxon>
        <taxon>Actinomycetota</taxon>
        <taxon>Actinomycetes</taxon>
        <taxon>Kitasatosporales</taxon>
        <taxon>Streptomycetaceae</taxon>
        <taxon>Streptomyces</taxon>
    </lineage>
</organism>
<dbReference type="Pfam" id="PF00353">
    <property type="entry name" value="HemolysinCabind"/>
    <property type="match status" value="1"/>
</dbReference>
<keyword evidence="4" id="KW-0732">Signal</keyword>
<name>A0AB39RQ80_9ACTN</name>
<evidence type="ECO:0000259" key="5">
    <source>
        <dbReference type="Pfam" id="PF01345"/>
    </source>
</evidence>
<dbReference type="InterPro" id="IPR036322">
    <property type="entry name" value="WD40_repeat_dom_sf"/>
</dbReference>
<evidence type="ECO:0000256" key="2">
    <source>
        <dbReference type="ARBA" id="ARBA00022525"/>
    </source>
</evidence>
<dbReference type="Gene3D" id="2.80.10.50">
    <property type="match status" value="3"/>
</dbReference>
<dbReference type="NCBIfam" id="TIGR02608">
    <property type="entry name" value="delta_60_rpt"/>
    <property type="match status" value="8"/>
</dbReference>
<dbReference type="InterPro" id="IPR001434">
    <property type="entry name" value="OmcB-like_DUF11"/>
</dbReference>
<dbReference type="PANTHER" id="PTHR38340">
    <property type="entry name" value="S-LAYER PROTEIN"/>
    <property type="match status" value="1"/>
</dbReference>
<dbReference type="Pfam" id="PF17164">
    <property type="entry name" value="DUF5122"/>
    <property type="match status" value="6"/>
</dbReference>
<dbReference type="PROSITE" id="PS51318">
    <property type="entry name" value="TAT"/>
    <property type="match status" value="1"/>
</dbReference>
<dbReference type="InterPro" id="IPR006311">
    <property type="entry name" value="TAT_signal"/>
</dbReference>
<evidence type="ECO:0000256" key="3">
    <source>
        <dbReference type="SAM" id="MobiDB-lite"/>
    </source>
</evidence>
<evidence type="ECO:0000313" key="6">
    <source>
        <dbReference type="EMBL" id="XDQ56935.1"/>
    </source>
</evidence>
<dbReference type="AlphaFoldDB" id="A0AB39RQ80"/>
<dbReference type="EMBL" id="CP163443">
    <property type="protein sequence ID" value="XDQ56935.1"/>
    <property type="molecule type" value="Genomic_DNA"/>
</dbReference>
<evidence type="ECO:0000256" key="4">
    <source>
        <dbReference type="SAM" id="SignalP"/>
    </source>
</evidence>
<dbReference type="InterPro" id="IPR001343">
    <property type="entry name" value="Hemolysn_Ca-bd"/>
</dbReference>
<evidence type="ECO:0000256" key="1">
    <source>
        <dbReference type="ARBA" id="ARBA00004613"/>
    </source>
</evidence>
<protein>
    <submittedName>
        <fullName evidence="6">Calcium-binding protein</fullName>
    </submittedName>
</protein>
<dbReference type="InterPro" id="IPR013431">
    <property type="entry name" value="Delta_60_rpt"/>
</dbReference>
<dbReference type="RefSeq" id="WP_369250005.1">
    <property type="nucleotide sequence ID" value="NZ_CP163443.1"/>
</dbReference>
<sequence>MPMPSSRRAHRRRSLMSRVGLAFAAALALVVALPSSALAAPGDLDTSFGSGGKVTIDGGSPADGQDVVAQPDGKIVTVGARQNPETFYSDFSVMRHNADGSIDASFGGGDGEVLTNFEDGEDRAQGVTLQPDGKIVVVGTTERFGEENGGCCWLTVARYNPDGSVDTTFGDGGHVIPELAGGAEDGWAVAVLPGPEGKILAAGTAGGDFAAVRYDTHGVLDPTFDGDGKVLTPFPEAGNGGATAYDMALQPNGKFVLAGYSGETSFDFALARYNADGSLDTSFGGGDGRVTTDLGGYNWGRTVVVQSTGKVVVSGSSGGNFTLVRYNVDGSLDGGFGTGGVVTTAFGTGSAVRDLLLQPGDRIVAAGTAGNDFALASYNADGTLDTGFGSNGKTTTDFGTGDFVNRLALQSDGKILAFGNSGDHRALARYLGGTGTPPPPPPSGVDLSVTKAGPTTVSIGDRATYTMTVNNSTTATANGVFLSDTLAGPAASVVSATPSQGTCTTTATSADCSLGTLAPGAHPTVTIVVEPRATGTLTDTATLSATQTDPNPANNTATRTTTVNNSRGCTIIGTSGNDTLNGTFGNDVICALGGDDNVNASYGNDTVYGGYGNDRLDGGYGNDTLNGGPGNDNLIGNYGTDNLNTVDNISGNDTANGGPNTDTCTTDTGDTRISCP</sequence>
<keyword evidence="2" id="KW-0964">Secreted</keyword>
<feature type="signal peptide" evidence="4">
    <location>
        <begin position="1"/>
        <end position="39"/>
    </location>
</feature>
<dbReference type="InterPro" id="IPR018511">
    <property type="entry name" value="Hemolysin-typ_Ca-bd_CS"/>
</dbReference>
<gene>
    <name evidence="6" type="ORF">AB5J53_37270</name>
</gene>
<dbReference type="PANTHER" id="PTHR38340:SF1">
    <property type="entry name" value="S-LAYER PROTEIN"/>
    <property type="match status" value="1"/>
</dbReference>
<proteinExistence type="predicted"/>
<dbReference type="GO" id="GO:0005576">
    <property type="term" value="C:extracellular region"/>
    <property type="evidence" value="ECO:0007669"/>
    <property type="project" value="UniProtKB-SubCell"/>
</dbReference>
<dbReference type="InterPro" id="IPR050557">
    <property type="entry name" value="RTX_toxin/Mannuronan_C5-epim"/>
</dbReference>
<feature type="domain" description="DUF11" evidence="5">
    <location>
        <begin position="446"/>
        <end position="560"/>
    </location>
</feature>
<dbReference type="SUPFAM" id="SSF50978">
    <property type="entry name" value="WD40 repeat-like"/>
    <property type="match status" value="1"/>
</dbReference>
<dbReference type="PRINTS" id="PR00313">
    <property type="entry name" value="CABNDNGRPT"/>
</dbReference>
<accession>A0AB39RQ80</accession>
<feature type="compositionally biased region" description="Polar residues" evidence="3">
    <location>
        <begin position="651"/>
        <end position="660"/>
    </location>
</feature>
<comment type="subcellular location">
    <subcellularLocation>
        <location evidence="1">Secreted</location>
    </subcellularLocation>
</comment>
<dbReference type="InterPro" id="IPR011049">
    <property type="entry name" value="Serralysin-like_metalloprot_C"/>
</dbReference>
<reference evidence="6" key="1">
    <citation type="submission" date="2024-07" db="EMBL/GenBank/DDBJ databases">
        <authorList>
            <person name="Yu S.T."/>
        </authorList>
    </citation>
    <scope>NUCLEOTIDE SEQUENCE</scope>
    <source>
        <strain evidence="6">R41</strain>
    </source>
</reference>
<dbReference type="InterPro" id="IPR047589">
    <property type="entry name" value="DUF11_rpt"/>
</dbReference>
<feature type="region of interest" description="Disordered" evidence="3">
    <location>
        <begin position="651"/>
        <end position="676"/>
    </location>
</feature>
<dbReference type="Gene3D" id="2.150.10.10">
    <property type="entry name" value="Serralysin-like metalloprotease, C-terminal"/>
    <property type="match status" value="1"/>
</dbReference>
<dbReference type="Pfam" id="PF01345">
    <property type="entry name" value="DUF11"/>
    <property type="match status" value="1"/>
</dbReference>
<feature type="chain" id="PRO_5044251941" evidence="4">
    <location>
        <begin position="40"/>
        <end position="676"/>
    </location>
</feature>
<dbReference type="NCBIfam" id="TIGR01451">
    <property type="entry name" value="B_ant_repeat"/>
    <property type="match status" value="1"/>
</dbReference>